<feature type="domain" description="PKD" evidence="1">
    <location>
        <begin position="1678"/>
        <end position="1765"/>
    </location>
</feature>
<dbReference type="Pfam" id="PF18911">
    <property type="entry name" value="PKD_4"/>
    <property type="match status" value="6"/>
</dbReference>
<dbReference type="InterPro" id="IPR000601">
    <property type="entry name" value="PKD_dom"/>
</dbReference>
<dbReference type="SMART" id="SM00089">
    <property type="entry name" value="PKD"/>
    <property type="match status" value="6"/>
</dbReference>
<dbReference type="InterPro" id="IPR013783">
    <property type="entry name" value="Ig-like_fold"/>
</dbReference>
<feature type="domain" description="PKD" evidence="1">
    <location>
        <begin position="1852"/>
        <end position="1939"/>
    </location>
</feature>
<evidence type="ECO:0000259" key="1">
    <source>
        <dbReference type="PROSITE" id="PS50093"/>
    </source>
</evidence>
<dbReference type="Pfam" id="PF07995">
    <property type="entry name" value="GSDH"/>
    <property type="match status" value="2"/>
</dbReference>
<dbReference type="InterPro" id="IPR011041">
    <property type="entry name" value="Quinoprot_gluc/sorb_DH_b-prop"/>
</dbReference>
<proteinExistence type="predicted"/>
<dbReference type="InterPro" id="IPR035986">
    <property type="entry name" value="PKD_dom_sf"/>
</dbReference>
<dbReference type="CDD" id="cd00161">
    <property type="entry name" value="beta-trefoil_Ricin-like"/>
    <property type="match status" value="3"/>
</dbReference>
<sequence length="2118" mass="226733">MMKKNYPTKLSSIKNVLLTTGIVGAVTAFMSFGPMFMGPGLQVTDIEPFDPFVDTSFSDLGTASPTYEIAFPNLTFDSPIIFTPVPNQTKIVVGQLNGMVYWIEDDDNTTTSTQIVDLSAEVGDRNEGQVWDGGFLGLSIHPDFGTAGKNFFFIYYTTASPSSTLGGPSGFSCEVETFSQNYLKLERFEVDPVTMTLVAGSRVTMINRELYNTTHRGGGMEFGDDGFLYLSTGDQAAYLNAQVISENLDGGVLRIDVDMIGGAVSHAPIRLLQDTGVGNTHPQTQGLEMSGNLYYIPNDNPYNDPSGAVFEEYVSIGNRSPHRMTKDRDTGIFYIGEVGENTHEEINVLDPTILDRKNFGWPLFEANAPFNPNCPSGPVSLYPGTTHSPPLTQFSRAEATSITGGYVYRGSNLPGLVGKYIAADYGQTDLIYEIDINTGAKQSLGVFQPLDIISFGQDAAGELYLLRLGNNSNLYRLTASIDLDDAPALLSQTNAFETDASGDFSDEQELRVADGFVPYEMIEPFWSDGAYKKRWMALPNDGTHNTPDEQIQFSENGDWIFPIGSIIIKHFDYPIDDNDPDVTRKVETRFSIKGSDGSFYFLTYKWLPDESDAVLVDMEVGDTANIDVTTVGGGQRNVNWLYPSNSQCIACHSPALGGTLGPRTRYLNSDYDYQTHDPDGTVGNQLVTLSALGMLDATITDTDTPGYLTHVAMDDPNGTLEEQARSYLDNNCAYCHQPATGNRANFDLRSLNTLAQTGLVSAGFNQAIPGLPSTQRVLIPGDAANSQIFHRTQSLDPGIMMPPLAKGIVDAEGVALLQAWINGMDPIAPAPDLDTYRLVNFATKATLQVADASNVQGTNVQEGGYEGLAQQHWALENAADVGYYKLRATSSSRYLDVAGFGPDVGVNVWQWLDNPTASQQWEIIDAGDDTFHIIARVNGNFLGLEPDGNVVVGTDDGSDTFRWEFLPTSAPFDIGIDVLSNLVITSEDGTTDDFDVALKSAPVDDVVLLVTGVGATDEFTLSETELTFTATNWNVPQSVTVTGVDDADVDGVQYYDIQIEVDDARSDTTYAGFTATFGGYNEDDDGGAGGPPAPGSYRIINVDSGLSAEVSDAGTTNGINVEQGLYQGVSSQQFDLVYQGDGLYSLLAAHSGGAMDVEQGNINPGANVWQFANNGTVSQLWTVQDAGNDTYHIISELGGHYLTIDANGNILVDVDNGTDIFRWRFEDILTLGNTGIAVSQDILFTNEDGDTDTFTVSLREAPTGTVTVGLQVVTGVAEVSLSIAQLVFTAADWNVPQVVTVTGLDDVTPDPDGAQDFVVEAVVIAPFNDPNYTSGIGDTVAGVNYDNDGGDNGGPVAGIYQIRNVGNQLNIMPEAGIIARDVNLLTDTYDASEYQHFELIAEAGGLYSIRFTQQDALGRDLYLDNQGGSNAPGTNIWAYTESLGSGRIAQLFQIQNAGDGSYYIINALETLPTPNYLTVNNDNLIAATDEGNDFFKWQFLPTGFAPEAVASVDVNSGNAPLEVQFTGSTSTDDKDDIVAYLWDFGNGDTATDADPNYSFTQGGTYNVTLTVTDGDGYEDQSDPIEIVVNGAPEAVASADVISGIAALEVAFTGDQSTDAEGFVTYAWNFDGSANSTDANPVHTFSTAGTYDVVLTVTDEGGLQDTDTITIVVSPNMAPVAVAIADVLEGDAPLNVNFVGDQSTDDDVVVSYSWDFGDGTSSVSANPSHEFTVAGTYEVVLTVTDVGGLQDTETLTVVATRANGAPIAVATANVTEGPAPLAVSFVGDQSTDDVEVVGYAWNFDDGSISSEANPVHTFDTPGTYDVVLTVTDADDLIDSETVTITVTAPNEAPIASAQASVIEGDLPLVVSFTGDQSTDDTEIVSYSWDFGDGASATEANAVHTFTTAGIYNAVLTVTDGEGLQGTDMVTVTVTNPVVPNEAPVALATSDVTEGEAPLIVVFAGDQSTDDLAISSYLWDFGDGATATEANPTHTFTADGTYDVTLTVTDAEGLEDMSTVQIIVATENEPTDEVSFEFILTPNPSTDAVQVVMSDNFDTNDILGVMIHDNAGRLIRQFTREEFVQQSMTIPTNVYRNEMYVITVMFNNNEPVSKRLIINN</sequence>
<dbReference type="Gene3D" id="2.60.40.10">
    <property type="entry name" value="Immunoglobulins"/>
    <property type="match status" value="6"/>
</dbReference>
<dbReference type="InterPro" id="IPR011042">
    <property type="entry name" value="6-blade_b-propeller_TolB-like"/>
</dbReference>
<dbReference type="EMBL" id="JBHTHY010000012">
    <property type="protein sequence ID" value="MFD0798525.1"/>
    <property type="molecule type" value="Genomic_DNA"/>
</dbReference>
<gene>
    <name evidence="2" type="ORF">ACFQZJ_13720</name>
</gene>
<organism evidence="2 3">
    <name type="scientific">Maribacter chungangensis</name>
    <dbReference type="NCBI Taxonomy" id="1069117"/>
    <lineage>
        <taxon>Bacteria</taxon>
        <taxon>Pseudomonadati</taxon>
        <taxon>Bacteroidota</taxon>
        <taxon>Flavobacteriia</taxon>
        <taxon>Flavobacteriales</taxon>
        <taxon>Flavobacteriaceae</taxon>
        <taxon>Maribacter</taxon>
    </lineage>
</organism>
<dbReference type="CDD" id="cd00146">
    <property type="entry name" value="PKD"/>
    <property type="match status" value="6"/>
</dbReference>
<dbReference type="InterPro" id="IPR035992">
    <property type="entry name" value="Ricin_B-like_lectins"/>
</dbReference>
<keyword evidence="3" id="KW-1185">Reference proteome</keyword>
<dbReference type="InterPro" id="IPR000772">
    <property type="entry name" value="Ricin_B_lectin"/>
</dbReference>
<feature type="domain" description="PKD" evidence="1">
    <location>
        <begin position="1942"/>
        <end position="2029"/>
    </location>
</feature>
<name>A0ABW3B617_9FLAO</name>
<evidence type="ECO:0000313" key="3">
    <source>
        <dbReference type="Proteomes" id="UP001597012"/>
    </source>
</evidence>
<dbReference type="InterPro" id="IPR029865">
    <property type="entry name" value="KIAA0319-like"/>
</dbReference>
<dbReference type="PANTHER" id="PTHR46182:SF2">
    <property type="entry name" value="FI19480P1"/>
    <property type="match status" value="1"/>
</dbReference>
<feature type="domain" description="PKD" evidence="1">
    <location>
        <begin position="1765"/>
        <end position="1848"/>
    </location>
</feature>
<dbReference type="SUPFAM" id="SSF50952">
    <property type="entry name" value="Soluble quinoprotein glucose dehydrogenase"/>
    <property type="match status" value="1"/>
</dbReference>
<dbReference type="SUPFAM" id="SSF50370">
    <property type="entry name" value="Ricin B-like lectins"/>
    <property type="match status" value="3"/>
</dbReference>
<dbReference type="PROSITE" id="PS50093">
    <property type="entry name" value="PKD"/>
    <property type="match status" value="6"/>
</dbReference>
<feature type="domain" description="PKD" evidence="1">
    <location>
        <begin position="1592"/>
        <end position="1679"/>
    </location>
</feature>
<dbReference type="PANTHER" id="PTHR46182">
    <property type="entry name" value="FI19480P1"/>
    <property type="match status" value="1"/>
</dbReference>
<evidence type="ECO:0000313" key="2">
    <source>
        <dbReference type="EMBL" id="MFD0798525.1"/>
    </source>
</evidence>
<protein>
    <submittedName>
        <fullName evidence="2">PKD domain-containing protein</fullName>
    </submittedName>
</protein>
<dbReference type="Gene3D" id="2.80.10.50">
    <property type="match status" value="3"/>
</dbReference>
<dbReference type="SUPFAM" id="SSF49299">
    <property type="entry name" value="PKD domain"/>
    <property type="match status" value="6"/>
</dbReference>
<dbReference type="RefSeq" id="WP_379935330.1">
    <property type="nucleotide sequence ID" value="NZ_JBHTHY010000012.1"/>
</dbReference>
<reference evidence="3" key="1">
    <citation type="journal article" date="2019" name="Int. J. Syst. Evol. Microbiol.">
        <title>The Global Catalogue of Microorganisms (GCM) 10K type strain sequencing project: providing services to taxonomists for standard genome sequencing and annotation.</title>
        <authorList>
            <consortium name="The Broad Institute Genomics Platform"/>
            <consortium name="The Broad Institute Genome Sequencing Center for Infectious Disease"/>
            <person name="Wu L."/>
            <person name="Ma J."/>
        </authorList>
    </citation>
    <scope>NUCLEOTIDE SEQUENCE [LARGE SCALE GENOMIC DNA]</scope>
    <source>
        <strain evidence="3">CCUG 61948</strain>
    </source>
</reference>
<feature type="domain" description="PKD" evidence="1">
    <location>
        <begin position="1506"/>
        <end position="1576"/>
    </location>
</feature>
<dbReference type="InterPro" id="IPR022409">
    <property type="entry name" value="PKD/Chitinase_dom"/>
</dbReference>
<accession>A0ABW3B617</accession>
<dbReference type="Pfam" id="PF14200">
    <property type="entry name" value="RicinB_lectin_2"/>
    <property type="match status" value="2"/>
</dbReference>
<dbReference type="Gene3D" id="2.120.10.30">
    <property type="entry name" value="TolB, C-terminal domain"/>
    <property type="match status" value="1"/>
</dbReference>
<comment type="caution">
    <text evidence="2">The sequence shown here is derived from an EMBL/GenBank/DDBJ whole genome shotgun (WGS) entry which is preliminary data.</text>
</comment>
<dbReference type="Proteomes" id="UP001597012">
    <property type="component" value="Unassembled WGS sequence"/>
</dbReference>
<dbReference type="InterPro" id="IPR012938">
    <property type="entry name" value="Glc/Sorbosone_DH"/>
</dbReference>